<dbReference type="GO" id="GO:0005829">
    <property type="term" value="C:cytosol"/>
    <property type="evidence" value="ECO:0007669"/>
    <property type="project" value="TreeGrafter"/>
</dbReference>
<evidence type="ECO:0000313" key="1">
    <source>
        <dbReference type="EMBL" id="MPM92582.1"/>
    </source>
</evidence>
<protein>
    <submittedName>
        <fullName evidence="1">Sugar phosphatase YidA</fullName>
        <ecNumber evidence="1">3.1.3.23</ecNumber>
    </submittedName>
</protein>
<dbReference type="EC" id="3.1.3.23" evidence="1"/>
<name>A0A645DW64_9ZZZZ</name>
<dbReference type="InterPro" id="IPR036412">
    <property type="entry name" value="HAD-like_sf"/>
</dbReference>
<accession>A0A645DW64</accession>
<sequence>MELTEPIRLIATDLDGTLLNDNYEISTVIKDAIQRARQNGVEVVVTTGRDRASALKYIESIHLTDTFIGSGGAEIWREGKIVETISLTLEQTRWLMGIVTDLDCGSFVDQLPYTWYFGNSKYVEMYLHVSDAAKKTEDVETFYHPLPNKISIINEPEVLAEIRPRIVERYPSLHLTTPFSLILDVNPTGADKGTAILHLAAVMNIPASQIAAIGDSDNDIAMLDVAAVPFAMGNAVDTVKQRVRYITPSNNENGVAWMIDEILAANAKLNQ</sequence>
<dbReference type="PROSITE" id="PS01229">
    <property type="entry name" value="COF_2"/>
    <property type="match status" value="1"/>
</dbReference>
<dbReference type="Gene3D" id="3.40.50.1000">
    <property type="entry name" value="HAD superfamily/HAD-like"/>
    <property type="match status" value="1"/>
</dbReference>
<dbReference type="GO" id="GO:0000287">
    <property type="term" value="F:magnesium ion binding"/>
    <property type="evidence" value="ECO:0007669"/>
    <property type="project" value="TreeGrafter"/>
</dbReference>
<dbReference type="NCBIfam" id="TIGR00099">
    <property type="entry name" value="Cof-subfamily"/>
    <property type="match status" value="1"/>
</dbReference>
<dbReference type="NCBIfam" id="TIGR01484">
    <property type="entry name" value="HAD-SF-IIB"/>
    <property type="match status" value="1"/>
</dbReference>
<keyword evidence="1" id="KW-0378">Hydrolase</keyword>
<gene>
    <name evidence="1" type="primary">yidA_28</name>
    <name evidence="1" type="ORF">SDC9_139717</name>
</gene>
<organism evidence="1">
    <name type="scientific">bioreactor metagenome</name>
    <dbReference type="NCBI Taxonomy" id="1076179"/>
    <lineage>
        <taxon>unclassified sequences</taxon>
        <taxon>metagenomes</taxon>
        <taxon>ecological metagenomes</taxon>
    </lineage>
</organism>
<dbReference type="GO" id="GO:0050308">
    <property type="term" value="F:sugar-phosphatase activity"/>
    <property type="evidence" value="ECO:0007669"/>
    <property type="project" value="UniProtKB-EC"/>
</dbReference>
<dbReference type="Gene3D" id="3.30.1240.10">
    <property type="match status" value="1"/>
</dbReference>
<dbReference type="PANTHER" id="PTHR10000">
    <property type="entry name" value="PHOSPHOSERINE PHOSPHATASE"/>
    <property type="match status" value="1"/>
</dbReference>
<dbReference type="InterPro" id="IPR023214">
    <property type="entry name" value="HAD_sf"/>
</dbReference>
<dbReference type="AlphaFoldDB" id="A0A645DW64"/>
<dbReference type="SFLD" id="SFLDG01140">
    <property type="entry name" value="C2.B:_Phosphomannomutase_and_P"/>
    <property type="match status" value="1"/>
</dbReference>
<dbReference type="CDD" id="cd07516">
    <property type="entry name" value="HAD_Pase"/>
    <property type="match status" value="1"/>
</dbReference>
<dbReference type="PANTHER" id="PTHR10000:SF8">
    <property type="entry name" value="HAD SUPERFAMILY HYDROLASE-LIKE, TYPE 3"/>
    <property type="match status" value="1"/>
</dbReference>
<dbReference type="PROSITE" id="PS01228">
    <property type="entry name" value="COF_1"/>
    <property type="match status" value="1"/>
</dbReference>
<dbReference type="SFLD" id="SFLDS00003">
    <property type="entry name" value="Haloacid_Dehalogenase"/>
    <property type="match status" value="1"/>
</dbReference>
<dbReference type="InterPro" id="IPR000150">
    <property type="entry name" value="Cof"/>
</dbReference>
<dbReference type="Pfam" id="PF08282">
    <property type="entry name" value="Hydrolase_3"/>
    <property type="match status" value="1"/>
</dbReference>
<dbReference type="EMBL" id="VSSQ01039506">
    <property type="protein sequence ID" value="MPM92582.1"/>
    <property type="molecule type" value="Genomic_DNA"/>
</dbReference>
<reference evidence="1" key="1">
    <citation type="submission" date="2019-08" db="EMBL/GenBank/DDBJ databases">
        <authorList>
            <person name="Kucharzyk K."/>
            <person name="Murdoch R.W."/>
            <person name="Higgins S."/>
            <person name="Loffler F."/>
        </authorList>
    </citation>
    <scope>NUCLEOTIDE SEQUENCE</scope>
</reference>
<comment type="caution">
    <text evidence="1">The sequence shown here is derived from an EMBL/GenBank/DDBJ whole genome shotgun (WGS) entry which is preliminary data.</text>
</comment>
<dbReference type="InterPro" id="IPR006379">
    <property type="entry name" value="HAD-SF_hydro_IIB"/>
</dbReference>
<proteinExistence type="predicted"/>
<dbReference type="SUPFAM" id="SSF56784">
    <property type="entry name" value="HAD-like"/>
    <property type="match status" value="1"/>
</dbReference>